<comment type="subcellular location">
    <subcellularLocation>
        <location evidence="2">Cell membrane</location>
        <topology evidence="2">Lipid-anchor</topology>
        <topology evidence="2">GPI-anchor</topology>
    </subcellularLocation>
</comment>
<dbReference type="VEuPathDB" id="TriTrypDB:TEOVI_000536800"/>
<dbReference type="GO" id="GO:0005886">
    <property type="term" value="C:plasma membrane"/>
    <property type="evidence" value="ECO:0007669"/>
    <property type="project" value="UniProtKB-SubCell"/>
</dbReference>
<dbReference type="InterPro" id="IPR027446">
    <property type="entry name" value="VSG_C_dom_sf"/>
</dbReference>
<dbReference type="Proteomes" id="UP000195570">
    <property type="component" value="Unassembled WGS sequence"/>
</dbReference>
<feature type="domain" description="Trypanosome variant surface glycoprotein A-type N-terminal" evidence="10">
    <location>
        <begin position="4"/>
        <end position="291"/>
    </location>
</feature>
<dbReference type="GO" id="GO:0098552">
    <property type="term" value="C:side of membrane"/>
    <property type="evidence" value="ECO:0007669"/>
    <property type="project" value="UniProtKB-KW"/>
</dbReference>
<keyword evidence="7" id="KW-0449">Lipoprotein</keyword>
<keyword evidence="9" id="KW-0812">Transmembrane</keyword>
<gene>
    <name evidence="11" type="ORF">TEOVI_000536800</name>
</gene>
<accession>A0A1G4I7N2</accession>
<comment type="function">
    <text evidence="1">VSG forms a coat on the surface of the parasite. The trypanosome evades the immune response of the host by expressing a series of antigenically distinct VSGs from an estimated 1000 VSG genes.</text>
</comment>
<evidence type="ECO:0000256" key="4">
    <source>
        <dbReference type="ARBA" id="ARBA00022622"/>
    </source>
</evidence>
<evidence type="ECO:0000256" key="9">
    <source>
        <dbReference type="SAM" id="Phobius"/>
    </source>
</evidence>
<dbReference type="Gene3D" id="3.90.150.10">
    <property type="entry name" value="Variant Surface Glycoprotein, subunit A domain 1"/>
    <property type="match status" value="1"/>
</dbReference>
<evidence type="ECO:0000256" key="2">
    <source>
        <dbReference type="ARBA" id="ARBA00004609"/>
    </source>
</evidence>
<evidence type="ECO:0000313" key="11">
    <source>
        <dbReference type="EMBL" id="SCU67913.1"/>
    </source>
</evidence>
<keyword evidence="9" id="KW-1133">Transmembrane helix</keyword>
<feature type="compositionally biased region" description="Basic and acidic residues" evidence="8">
    <location>
        <begin position="351"/>
        <end position="378"/>
    </location>
</feature>
<evidence type="ECO:0000256" key="7">
    <source>
        <dbReference type="ARBA" id="ARBA00023288"/>
    </source>
</evidence>
<evidence type="ECO:0000256" key="1">
    <source>
        <dbReference type="ARBA" id="ARBA00002523"/>
    </source>
</evidence>
<keyword evidence="5 9" id="KW-0472">Membrane</keyword>
<sequence length="416" mass="44334">MATQQAESSLLNLNGAIGSAINAIAAAQEARGRTDEYISLLRDPQGRANNGGYFLESSGGAHPSTKPVRQSCTVTNRKFEVDNADITTAEIDDAGIRGATAVSDGAASSGGATSCILHQSGGTSANGRFQQEQKAYTVLGGLVKITNGVGSTTIAIEDLAAIARDGVVPSGKPLAYLYRAIKDLKDAPATPPDESVEQMFKRLASKPTIEAQLKAKLNITGRIATGTDTKAEATAIVDNNIGSKQHAGNKLWNELKTTEVEPKTGQATMTKPKLAETTDIEHLDQLLAYYSKEKLASLRQLKSDLVEAQANTKVITNTTKEICADLKGPEKCATNDNCKYEKEKNEEPKCVLSDKGKQAAAKEEERAGQETGGKDDKTTNTTESNSIVINKATILLAFLLILLILKIFFFSNLLSL</sequence>
<evidence type="ECO:0000256" key="5">
    <source>
        <dbReference type="ARBA" id="ARBA00023136"/>
    </source>
</evidence>
<dbReference type="SUPFAM" id="SSF118251">
    <property type="entry name" value="Variant surface glycoprotein MITAT 1.2, VSG 221, C-terminal domain"/>
    <property type="match status" value="1"/>
</dbReference>
<evidence type="ECO:0000259" key="10">
    <source>
        <dbReference type="Pfam" id="PF00913"/>
    </source>
</evidence>
<evidence type="ECO:0000256" key="8">
    <source>
        <dbReference type="SAM" id="MobiDB-lite"/>
    </source>
</evidence>
<evidence type="ECO:0000256" key="3">
    <source>
        <dbReference type="ARBA" id="ARBA00022475"/>
    </source>
</evidence>
<dbReference type="Pfam" id="PF00913">
    <property type="entry name" value="Trypan_glycop"/>
    <property type="match status" value="1"/>
</dbReference>
<dbReference type="Gene3D" id="1.10.470.10">
    <property type="entry name" value="Variant Surface Glycoprotein, subunit A, domain 2"/>
    <property type="match status" value="1"/>
</dbReference>
<dbReference type="SUPFAM" id="SSF58087">
    <property type="entry name" value="Variant surface glycoprotein (N-terminal domain)"/>
    <property type="match status" value="1"/>
</dbReference>
<dbReference type="EMBL" id="CZPT02000846">
    <property type="protein sequence ID" value="SCU67913.1"/>
    <property type="molecule type" value="Genomic_DNA"/>
</dbReference>
<evidence type="ECO:0000256" key="6">
    <source>
        <dbReference type="ARBA" id="ARBA00023180"/>
    </source>
</evidence>
<feature type="region of interest" description="Disordered" evidence="8">
    <location>
        <begin position="351"/>
        <end position="381"/>
    </location>
</feature>
<keyword evidence="6" id="KW-0325">Glycoprotein</keyword>
<dbReference type="GeneID" id="92379308"/>
<feature type="transmembrane region" description="Helical" evidence="9">
    <location>
        <begin position="394"/>
        <end position="414"/>
    </location>
</feature>
<dbReference type="GO" id="GO:0042783">
    <property type="term" value="P:symbiont-mediated evasion of host immune response"/>
    <property type="evidence" value="ECO:0007669"/>
    <property type="project" value="InterPro"/>
</dbReference>
<dbReference type="InterPro" id="IPR001812">
    <property type="entry name" value="Trypano_VSG_A_N_dom"/>
</dbReference>
<organism evidence="11 12">
    <name type="scientific">Trypanosoma equiperdum</name>
    <dbReference type="NCBI Taxonomy" id="5694"/>
    <lineage>
        <taxon>Eukaryota</taxon>
        <taxon>Discoba</taxon>
        <taxon>Euglenozoa</taxon>
        <taxon>Kinetoplastea</taxon>
        <taxon>Metakinetoplastina</taxon>
        <taxon>Trypanosomatida</taxon>
        <taxon>Trypanosomatidae</taxon>
        <taxon>Trypanosoma</taxon>
    </lineage>
</organism>
<protein>
    <submittedName>
        <fullName evidence="11">Trypanosome variant surface glycoprotein (A-type)/Trypanosome variant surface glycoprotein C-terminal domain containing protein, putative</fullName>
    </submittedName>
</protein>
<evidence type="ECO:0000313" key="12">
    <source>
        <dbReference type="Proteomes" id="UP000195570"/>
    </source>
</evidence>
<keyword evidence="4" id="KW-0336">GPI-anchor</keyword>
<dbReference type="RefSeq" id="XP_067079165.1">
    <property type="nucleotide sequence ID" value="XM_067223064.1"/>
</dbReference>
<comment type="caution">
    <text evidence="11">The sequence shown here is derived from an EMBL/GenBank/DDBJ whole genome shotgun (WGS) entry which is preliminary data.</text>
</comment>
<keyword evidence="12" id="KW-1185">Reference proteome</keyword>
<keyword evidence="3" id="KW-1003">Cell membrane</keyword>
<dbReference type="AlphaFoldDB" id="A0A1G4I7N2"/>
<name>A0A1G4I7N2_TRYEQ</name>
<reference evidence="11" key="1">
    <citation type="submission" date="2016-09" db="EMBL/GenBank/DDBJ databases">
        <authorList>
            <person name="Hebert L."/>
            <person name="Moumen B."/>
        </authorList>
    </citation>
    <scope>NUCLEOTIDE SEQUENCE [LARGE SCALE GENOMIC DNA]</scope>
    <source>
        <strain evidence="11">OVI</strain>
    </source>
</reference>
<proteinExistence type="predicted"/>